<dbReference type="SUPFAM" id="SSF57850">
    <property type="entry name" value="RING/U-box"/>
    <property type="match status" value="1"/>
</dbReference>
<keyword evidence="7" id="KW-1185">Reference proteome</keyword>
<dbReference type="AlphaFoldDB" id="A0AAQ4Q8Q1"/>
<dbReference type="Ensembl" id="ENSGACT00000088242.1">
    <property type="protein sequence ID" value="ENSGACP00000046748.1"/>
    <property type="gene ID" value="ENSGACG00000024287.1"/>
</dbReference>
<proteinExistence type="predicted"/>
<name>A0AAQ4Q8Q1_GASAC</name>
<reference evidence="6" key="3">
    <citation type="submission" date="2025-09" db="UniProtKB">
        <authorList>
            <consortium name="Ensembl"/>
        </authorList>
    </citation>
    <scope>IDENTIFICATION</scope>
</reference>
<sequence length="93" mass="10684">MNLSETCFVLLLQVVYNGDPKKLNLPEQTCAVCLEDFKVKDEMAVCPCQHGFHKKCLVKCLKVRRCCPTCNKTTCEPIVEHWVEPIEYINLPI</sequence>
<dbReference type="GO" id="GO:0008270">
    <property type="term" value="F:zinc ion binding"/>
    <property type="evidence" value="ECO:0007669"/>
    <property type="project" value="UniProtKB-KW"/>
</dbReference>
<evidence type="ECO:0000256" key="2">
    <source>
        <dbReference type="ARBA" id="ARBA00022771"/>
    </source>
</evidence>
<keyword evidence="2 4" id="KW-0863">Zinc-finger</keyword>
<dbReference type="InterPro" id="IPR052788">
    <property type="entry name" value="RING-type_E3_ligase_ATL"/>
</dbReference>
<dbReference type="Proteomes" id="UP000007635">
    <property type="component" value="Chromosome XIII"/>
</dbReference>
<keyword evidence="3" id="KW-0862">Zinc</keyword>
<evidence type="ECO:0000256" key="4">
    <source>
        <dbReference type="PROSITE-ProRule" id="PRU00175"/>
    </source>
</evidence>
<dbReference type="InterPro" id="IPR013083">
    <property type="entry name" value="Znf_RING/FYVE/PHD"/>
</dbReference>
<evidence type="ECO:0000256" key="1">
    <source>
        <dbReference type="ARBA" id="ARBA00022723"/>
    </source>
</evidence>
<dbReference type="Pfam" id="PF13639">
    <property type="entry name" value="zf-RING_2"/>
    <property type="match status" value="1"/>
</dbReference>
<dbReference type="InterPro" id="IPR001841">
    <property type="entry name" value="Znf_RING"/>
</dbReference>
<accession>A0AAQ4Q8Q1</accession>
<feature type="domain" description="RING-type" evidence="5">
    <location>
        <begin position="30"/>
        <end position="71"/>
    </location>
</feature>
<dbReference type="SMART" id="SM00184">
    <property type="entry name" value="RING"/>
    <property type="match status" value="1"/>
</dbReference>
<evidence type="ECO:0000313" key="7">
    <source>
        <dbReference type="Proteomes" id="UP000007635"/>
    </source>
</evidence>
<reference evidence="6" key="2">
    <citation type="submission" date="2025-08" db="UniProtKB">
        <authorList>
            <consortium name="Ensembl"/>
        </authorList>
    </citation>
    <scope>IDENTIFICATION</scope>
</reference>
<keyword evidence="1" id="KW-0479">Metal-binding</keyword>
<dbReference type="PROSITE" id="PS50089">
    <property type="entry name" value="ZF_RING_2"/>
    <property type="match status" value="1"/>
</dbReference>
<evidence type="ECO:0000259" key="5">
    <source>
        <dbReference type="PROSITE" id="PS50089"/>
    </source>
</evidence>
<organism evidence="6 7">
    <name type="scientific">Gasterosteus aculeatus aculeatus</name>
    <name type="common">three-spined stickleback</name>
    <dbReference type="NCBI Taxonomy" id="481459"/>
    <lineage>
        <taxon>Eukaryota</taxon>
        <taxon>Metazoa</taxon>
        <taxon>Chordata</taxon>
        <taxon>Craniata</taxon>
        <taxon>Vertebrata</taxon>
        <taxon>Euteleostomi</taxon>
        <taxon>Actinopterygii</taxon>
        <taxon>Neopterygii</taxon>
        <taxon>Teleostei</taxon>
        <taxon>Neoteleostei</taxon>
        <taxon>Acanthomorphata</taxon>
        <taxon>Eupercaria</taxon>
        <taxon>Perciformes</taxon>
        <taxon>Cottioidei</taxon>
        <taxon>Gasterosteales</taxon>
        <taxon>Gasterosteidae</taxon>
        <taxon>Gasterosteus</taxon>
    </lineage>
</organism>
<protein>
    <recommendedName>
        <fullName evidence="5">RING-type domain-containing protein</fullName>
    </recommendedName>
</protein>
<dbReference type="PANTHER" id="PTHR45798">
    <property type="entry name" value="RING-H2 FINGER PROTEIN ATL61-RELATED-RELATED"/>
    <property type="match status" value="1"/>
</dbReference>
<dbReference type="Gene3D" id="3.30.40.10">
    <property type="entry name" value="Zinc/RING finger domain, C3HC4 (zinc finger)"/>
    <property type="match status" value="1"/>
</dbReference>
<dbReference type="PANTHER" id="PTHR45798:SF97">
    <property type="entry name" value="ALCOHOL-SENSITIVE RING FINGER PROTEIN 1"/>
    <property type="match status" value="1"/>
</dbReference>
<evidence type="ECO:0000256" key="3">
    <source>
        <dbReference type="ARBA" id="ARBA00022833"/>
    </source>
</evidence>
<evidence type="ECO:0000313" key="6">
    <source>
        <dbReference type="Ensembl" id="ENSGACP00000046748.1"/>
    </source>
</evidence>
<reference evidence="6 7" key="1">
    <citation type="journal article" date="2021" name="G3 (Bethesda)">
        <title>Improved contiguity of the threespine stickleback genome using long-read sequencing.</title>
        <authorList>
            <person name="Nath S."/>
            <person name="Shaw D.E."/>
            <person name="White M.A."/>
        </authorList>
    </citation>
    <scope>NUCLEOTIDE SEQUENCE [LARGE SCALE GENOMIC DNA]</scope>
    <source>
        <strain evidence="6 7">Lake Benthic</strain>
    </source>
</reference>